<evidence type="ECO:0000256" key="2">
    <source>
        <dbReference type="PROSITE-ProRule" id="PRU00235"/>
    </source>
</evidence>
<proteinExistence type="predicted"/>
<dbReference type="PROSITE" id="PS50012">
    <property type="entry name" value="RCC1_3"/>
    <property type="match status" value="5"/>
</dbReference>
<feature type="repeat" description="RCC1" evidence="2">
    <location>
        <begin position="1136"/>
        <end position="1187"/>
    </location>
</feature>
<feature type="compositionally biased region" description="Low complexity" evidence="3">
    <location>
        <begin position="1071"/>
        <end position="1082"/>
    </location>
</feature>
<dbReference type="EMBL" id="BPLQ01014056">
    <property type="protein sequence ID" value="GIY76866.1"/>
    <property type="molecule type" value="Genomic_DNA"/>
</dbReference>
<protein>
    <submittedName>
        <fullName evidence="5">X-linked retinitis pigmentosa GTPase regulator homolog</fullName>
    </submittedName>
</protein>
<feature type="repeat" description="RCC1" evidence="2">
    <location>
        <begin position="941"/>
        <end position="992"/>
    </location>
</feature>
<dbReference type="PANTHER" id="PTHR22872:SF2">
    <property type="entry name" value="INHIBITOR OF BRUTON TYROSINE KINASE"/>
    <property type="match status" value="1"/>
</dbReference>
<feature type="domain" description="RCC1-like" evidence="4">
    <location>
        <begin position="821"/>
        <end position="1053"/>
    </location>
</feature>
<evidence type="ECO:0000313" key="5">
    <source>
        <dbReference type="EMBL" id="GIY76866.1"/>
    </source>
</evidence>
<dbReference type="SUPFAM" id="SSF50978">
    <property type="entry name" value="WD40 repeat-like"/>
    <property type="match status" value="1"/>
</dbReference>
<dbReference type="SUPFAM" id="SSF50985">
    <property type="entry name" value="RCC1/BLIP-II"/>
    <property type="match status" value="2"/>
</dbReference>
<name>A0AAV4W2A9_9ARAC</name>
<dbReference type="InterPro" id="IPR009091">
    <property type="entry name" value="RCC1/BLIP-II"/>
</dbReference>
<dbReference type="PANTHER" id="PTHR22872">
    <property type="entry name" value="BTK-BINDING PROTEIN-RELATED"/>
    <property type="match status" value="1"/>
</dbReference>
<dbReference type="InterPro" id="IPR058923">
    <property type="entry name" value="RCC1-like_dom"/>
</dbReference>
<dbReference type="Proteomes" id="UP001054837">
    <property type="component" value="Unassembled WGS sequence"/>
</dbReference>
<gene>
    <name evidence="5" type="primary">glo-4</name>
    <name evidence="5" type="ORF">CDAR_513181</name>
</gene>
<dbReference type="PRINTS" id="PR00633">
    <property type="entry name" value="RCCNDNSATION"/>
</dbReference>
<evidence type="ECO:0000256" key="1">
    <source>
        <dbReference type="ARBA" id="ARBA00022737"/>
    </source>
</evidence>
<feature type="repeat" description="RCC1" evidence="2">
    <location>
        <begin position="993"/>
        <end position="1042"/>
    </location>
</feature>
<reference evidence="5 6" key="1">
    <citation type="submission" date="2021-06" db="EMBL/GenBank/DDBJ databases">
        <title>Caerostris darwini draft genome.</title>
        <authorList>
            <person name="Kono N."/>
            <person name="Arakawa K."/>
        </authorList>
    </citation>
    <scope>NUCLEOTIDE SEQUENCE [LARGE SCALE GENOMIC DNA]</scope>
</reference>
<accession>A0AAV4W2A9</accession>
<comment type="caution">
    <text evidence="5">The sequence shown here is derived from an EMBL/GenBank/DDBJ whole genome shotgun (WGS) entry which is preliminary data.</text>
</comment>
<dbReference type="PROSITE" id="PS00626">
    <property type="entry name" value="RCC1_2"/>
    <property type="match status" value="3"/>
</dbReference>
<dbReference type="Pfam" id="PF25390">
    <property type="entry name" value="WD40_RLD"/>
    <property type="match status" value="1"/>
</dbReference>
<dbReference type="InterPro" id="IPR015943">
    <property type="entry name" value="WD40/YVTN_repeat-like_dom_sf"/>
</dbReference>
<dbReference type="InterPro" id="IPR036322">
    <property type="entry name" value="WD40_repeat_dom_sf"/>
</dbReference>
<evidence type="ECO:0000256" key="3">
    <source>
        <dbReference type="SAM" id="MobiDB-lite"/>
    </source>
</evidence>
<keyword evidence="6" id="KW-1185">Reference proteome</keyword>
<feature type="region of interest" description="Disordered" evidence="3">
    <location>
        <begin position="1061"/>
        <end position="1082"/>
    </location>
</feature>
<sequence length="1631" mass="182332">MISYHSNNVHLGLLICSFRKVLSVSKPGNTKGIKILLSAYAENKENSILALVCDNGYILFRHVSLKLSAPVIRQLCWFNTPEKEIKALSFDSSGMWLLTATQDATLYIIPISSIVESTVKTPASWKADNLTEIKLTGQRGTATTSVQWWLTHEAEHIAIIGSELGEISFINLVNKKEVGGTYITSSISALDILYDESHDTTYLLITGSNQQQWRLLLEEKKSNFYWPFNTDTEITSFNSGKGLPVAEKVALTDDKNGDQRPHRLSKFESGTFLTPQCGDGRNLVSAYNSSSSLLQVLEGDLDRMHLFSYKVPPDCETIILSDKLIFATSKQLPSNQHILKVISRKFAEISSENSKKREAQTAEIQKFVFNDEISAVYKAAVQYPISKSNILCSQSTLFSNSNKPIDKILLHSHNEIEESKISFQNENVIKKLDAFPDEQQTLEGCILVQNDCVWECRLRMSAEALFLSLTASPSDLPLAEKLGVMLGLDLHKLYDIAADAQLSSGQFAQAVHLYQLSKCPQLKRVAHFMGYGFLSELIAYTQVLFSTKGVEIVSADKCHFANIALHCFAHQVKNKLQDRHVINLAFKKFLKENAYYDEEVAAKLLSEQSLNGLLHYFAKVRGQQGLMVETLLFTEGIKATIEKNVFDALCSSGYEEILHHTNDDYYMKCMTSYHLLQFLAAKPALLNLHLQHLITLLPKMNVSLLRRVAVLYNPSRHIAKLFFRNLAASKINKKYWSLSSLTTLPTEIHDVNHKAEEISTIEDVIKFFIFVLLMLVHKIGCSKFCYKLIEIIKNNELSKKHLSPSLTTISDSAKFICDSSPISCGQAHVAYLHDGTLYTWGKSGNGRLGTEDIVAEYQSPQPVLTFLRLQVNVLVVSCGALHSLALTDFGLFGWGSSRYGQLGLGELQQTVQPRIIESLLSENIVKIKCGQYHSIALNADGRVFSWGWGVHGQLGHGNAEDVIFPKVIESLKKRKIISVCAGQGHTVLLNRNGEVHTFGCGMFGQLGIGSVLKQSHPQIVNIPERIKLIATGHFHVLAVSRRNEVYSWGCNPQALRLQAQTSRRARHHGVNQNSNSPNQSSSAIMVNNSIQKSVPVNGTIQQSHLLPNLINISSLDDPITELSCGSHHSVLITASGKIFSWGRNSEGQIGNGTRKEQKIPSLISSLKDKKIIHVACGTDFSIAIDSAGKIYGWGQNDGGQIGQKPSLESNTKYNSGSTSGRVITIRTNRRMITITQPCRQSILRPVEITVPYDDVKNVNLLDSGSFENEYPIMKLLNHRFSSYNELLYNLDLSELDDPLKGPFVLHTALEAFYIYSDSSALLNHCLNFGNYQAAAKLCALEKMFDQAVRYQLEALVTFSNSNEIDLQMALRVISIYSNLLDHDNVNLNQKFLTYVINFWMKNNMSVSPLESFFQHYHRIYAYPLSLLIFSDNIPGLDPENHCKFLKLLSTRFCLTILHRVLREIVQGCHLVNVLEEMDILSDTLNVINPIQASEALTCDDSVPQDRLWLDIMHNLQTGVMAHSAILLTSSDVDLLAKSLLSEKLYVQSFNNSLSSVNKLNSNGNDAVIFSCGHHYTLPTFQANILPLFKESLQILFYSIPHTMKLLFSEYQEDLMTAACPKCVGAEINSDL</sequence>
<feature type="repeat" description="RCC1" evidence="2">
    <location>
        <begin position="835"/>
        <end position="889"/>
    </location>
</feature>
<dbReference type="InterPro" id="IPR000408">
    <property type="entry name" value="Reg_chr_condens"/>
</dbReference>
<feature type="repeat" description="RCC1" evidence="2">
    <location>
        <begin position="889"/>
        <end position="940"/>
    </location>
</feature>
<dbReference type="Pfam" id="PF00415">
    <property type="entry name" value="RCC1"/>
    <property type="match status" value="1"/>
</dbReference>
<evidence type="ECO:0000259" key="4">
    <source>
        <dbReference type="Pfam" id="PF25390"/>
    </source>
</evidence>
<evidence type="ECO:0000313" key="6">
    <source>
        <dbReference type="Proteomes" id="UP001054837"/>
    </source>
</evidence>
<keyword evidence="1" id="KW-0677">Repeat</keyword>
<organism evidence="5 6">
    <name type="scientific">Caerostris darwini</name>
    <dbReference type="NCBI Taxonomy" id="1538125"/>
    <lineage>
        <taxon>Eukaryota</taxon>
        <taxon>Metazoa</taxon>
        <taxon>Ecdysozoa</taxon>
        <taxon>Arthropoda</taxon>
        <taxon>Chelicerata</taxon>
        <taxon>Arachnida</taxon>
        <taxon>Araneae</taxon>
        <taxon>Araneomorphae</taxon>
        <taxon>Entelegynae</taxon>
        <taxon>Araneoidea</taxon>
        <taxon>Araneidae</taxon>
        <taxon>Caerostris</taxon>
    </lineage>
</organism>
<dbReference type="Gene3D" id="2.130.10.10">
    <property type="entry name" value="YVTN repeat-like/Quinoprotein amine dehydrogenase"/>
    <property type="match status" value="1"/>
</dbReference>
<dbReference type="InterPro" id="IPR051625">
    <property type="entry name" value="Signaling_Regulatory_Domain"/>
</dbReference>
<dbReference type="Gene3D" id="2.130.10.30">
    <property type="entry name" value="Regulator of chromosome condensation 1/beta-lactamase-inhibitor protein II"/>
    <property type="match status" value="3"/>
</dbReference>